<evidence type="ECO:0000256" key="1">
    <source>
        <dbReference type="ARBA" id="ARBA00010928"/>
    </source>
</evidence>
<keyword evidence="6" id="KW-1185">Reference proteome</keyword>
<keyword evidence="2" id="KW-0560">Oxidoreductase</keyword>
<feature type="domain" description="Gfo/Idh/MocA-like oxidoreductase C-terminal" evidence="4">
    <location>
        <begin position="136"/>
        <end position="347"/>
    </location>
</feature>
<evidence type="ECO:0000259" key="3">
    <source>
        <dbReference type="Pfam" id="PF01408"/>
    </source>
</evidence>
<gene>
    <name evidence="5" type="ORF">E0486_05590</name>
</gene>
<sequence length="347" mass="38269">MNPIRTALLSFGLSGKVFHAPFLHRHPGFALVAVWERSRKEAESRYPGIRSYASLEHLLEDEHIELVVVNTPNHTHYEYARAALQAGKHVIVEKPFVASVAEGAELLQLAHARGLQLSVYQNRRWDSDFRTAQRVLREGLLGEVVEAAFHFDRYNPALSVKEHKETARPGVGVHYDLGPHIIDAALHLFGLPQSVFASLRRLRAGSQVPDDMDLLLFYPRLRVRLHAGYFVREPLPAFQLFGTEGTFLKARADVQEAALLAGATPGGSGWGLEPEAAQGILYTGAADEAWRRTVPTEPGDYTAYFDGICQALREGAALPVTGAEGLDVIRVLEAAERSAENGCRVPL</sequence>
<dbReference type="GO" id="GO:0000166">
    <property type="term" value="F:nucleotide binding"/>
    <property type="evidence" value="ECO:0007669"/>
    <property type="project" value="InterPro"/>
</dbReference>
<dbReference type="Gene3D" id="3.40.50.720">
    <property type="entry name" value="NAD(P)-binding Rossmann-like Domain"/>
    <property type="match status" value="1"/>
</dbReference>
<dbReference type="Proteomes" id="UP000295164">
    <property type="component" value="Unassembled WGS sequence"/>
</dbReference>
<protein>
    <submittedName>
        <fullName evidence="5">Oxidoreductase</fullName>
    </submittedName>
</protein>
<dbReference type="Pfam" id="PF02894">
    <property type="entry name" value="GFO_IDH_MocA_C"/>
    <property type="match status" value="1"/>
</dbReference>
<dbReference type="PANTHER" id="PTHR43708">
    <property type="entry name" value="CONSERVED EXPRESSED OXIDOREDUCTASE (EUROFUNG)"/>
    <property type="match status" value="1"/>
</dbReference>
<dbReference type="Pfam" id="PF01408">
    <property type="entry name" value="GFO_IDH_MocA"/>
    <property type="match status" value="1"/>
</dbReference>
<dbReference type="PANTHER" id="PTHR43708:SF5">
    <property type="entry name" value="CONSERVED EXPRESSED OXIDOREDUCTASE (EUROFUNG)-RELATED"/>
    <property type="match status" value="1"/>
</dbReference>
<comment type="caution">
    <text evidence="5">The sequence shown here is derived from an EMBL/GenBank/DDBJ whole genome shotgun (WGS) entry which is preliminary data.</text>
</comment>
<evidence type="ECO:0000313" key="6">
    <source>
        <dbReference type="Proteomes" id="UP000295164"/>
    </source>
</evidence>
<dbReference type="Gene3D" id="3.30.360.10">
    <property type="entry name" value="Dihydrodipicolinate Reductase, domain 2"/>
    <property type="match status" value="1"/>
</dbReference>
<dbReference type="InterPro" id="IPR051317">
    <property type="entry name" value="Gfo/Idh/MocA_oxidoreduct"/>
</dbReference>
<dbReference type="GO" id="GO:0016491">
    <property type="term" value="F:oxidoreductase activity"/>
    <property type="evidence" value="ECO:0007669"/>
    <property type="project" value="UniProtKB-KW"/>
</dbReference>
<dbReference type="EMBL" id="SKFH01000006">
    <property type="protein sequence ID" value="TCZ73434.1"/>
    <property type="molecule type" value="Genomic_DNA"/>
</dbReference>
<evidence type="ECO:0000259" key="4">
    <source>
        <dbReference type="Pfam" id="PF02894"/>
    </source>
</evidence>
<comment type="similarity">
    <text evidence="1">Belongs to the Gfo/Idh/MocA family.</text>
</comment>
<organism evidence="5 6">
    <name type="scientific">Flaviaesturariibacter aridisoli</name>
    <dbReference type="NCBI Taxonomy" id="2545761"/>
    <lineage>
        <taxon>Bacteria</taxon>
        <taxon>Pseudomonadati</taxon>
        <taxon>Bacteroidota</taxon>
        <taxon>Chitinophagia</taxon>
        <taxon>Chitinophagales</taxon>
        <taxon>Chitinophagaceae</taxon>
        <taxon>Flaviaestuariibacter</taxon>
    </lineage>
</organism>
<dbReference type="OrthoDB" id="9815825at2"/>
<dbReference type="RefSeq" id="WP_131851164.1">
    <property type="nucleotide sequence ID" value="NZ_SKFH01000006.1"/>
</dbReference>
<evidence type="ECO:0000313" key="5">
    <source>
        <dbReference type="EMBL" id="TCZ73434.1"/>
    </source>
</evidence>
<accession>A0A4R4E1R6</accession>
<feature type="domain" description="Gfo/Idh/MocA-like oxidoreductase N-terminal" evidence="3">
    <location>
        <begin position="7"/>
        <end position="120"/>
    </location>
</feature>
<dbReference type="InterPro" id="IPR004104">
    <property type="entry name" value="Gfo/Idh/MocA-like_OxRdtase_C"/>
</dbReference>
<name>A0A4R4E1R6_9BACT</name>
<dbReference type="AlphaFoldDB" id="A0A4R4E1R6"/>
<proteinExistence type="inferred from homology"/>
<dbReference type="SUPFAM" id="SSF51735">
    <property type="entry name" value="NAD(P)-binding Rossmann-fold domains"/>
    <property type="match status" value="1"/>
</dbReference>
<dbReference type="InterPro" id="IPR036291">
    <property type="entry name" value="NAD(P)-bd_dom_sf"/>
</dbReference>
<reference evidence="5 6" key="1">
    <citation type="submission" date="2019-03" db="EMBL/GenBank/DDBJ databases">
        <authorList>
            <person name="Kim M.K.M."/>
        </authorList>
    </citation>
    <scope>NUCLEOTIDE SEQUENCE [LARGE SCALE GENOMIC DNA]</scope>
    <source>
        <strain evidence="5 6">17J68-15</strain>
    </source>
</reference>
<dbReference type="InterPro" id="IPR000683">
    <property type="entry name" value="Gfo/Idh/MocA-like_OxRdtase_N"/>
</dbReference>
<evidence type="ECO:0000256" key="2">
    <source>
        <dbReference type="ARBA" id="ARBA00023002"/>
    </source>
</evidence>